<feature type="binding site" evidence="4">
    <location>
        <position position="71"/>
    </location>
    <ligand>
        <name>substrate</name>
    </ligand>
</feature>
<dbReference type="Pfam" id="PF01812">
    <property type="entry name" value="5-FTHF_cyc-lig"/>
    <property type="match status" value="1"/>
</dbReference>
<gene>
    <name evidence="6" type="ORF">H9763_01820</name>
</gene>
<dbReference type="EMBL" id="DWXE01000006">
    <property type="protein sequence ID" value="HJB90184.1"/>
    <property type="molecule type" value="Genomic_DNA"/>
</dbReference>
<dbReference type="AlphaFoldDB" id="A0A9D2SBZ6"/>
<reference evidence="6" key="1">
    <citation type="journal article" date="2021" name="PeerJ">
        <title>Extensive microbial diversity within the chicken gut microbiome revealed by metagenomics and culture.</title>
        <authorList>
            <person name="Gilroy R."/>
            <person name="Ravi A."/>
            <person name="Getino M."/>
            <person name="Pursley I."/>
            <person name="Horton D.L."/>
            <person name="Alikhan N.F."/>
            <person name="Baker D."/>
            <person name="Gharbi K."/>
            <person name="Hall N."/>
            <person name="Watson M."/>
            <person name="Adriaenssens E.M."/>
            <person name="Foster-Nyarko E."/>
            <person name="Jarju S."/>
            <person name="Secka A."/>
            <person name="Antonio M."/>
            <person name="Oren A."/>
            <person name="Chaudhuri R.R."/>
            <person name="La Ragione R."/>
            <person name="Hildebrand F."/>
            <person name="Pallen M.J."/>
        </authorList>
    </citation>
    <scope>NUCLEOTIDE SEQUENCE</scope>
    <source>
        <strain evidence="6">USAMLcec3-2134</strain>
    </source>
</reference>
<dbReference type="GO" id="GO:0046872">
    <property type="term" value="F:metal ion binding"/>
    <property type="evidence" value="ECO:0007669"/>
    <property type="project" value="UniProtKB-KW"/>
</dbReference>
<comment type="catalytic activity">
    <reaction evidence="5">
        <text>(6S)-5-formyl-5,6,7,8-tetrahydrofolate + ATP = (6R)-5,10-methenyltetrahydrofolate + ADP + phosphate</text>
        <dbReference type="Rhea" id="RHEA:10488"/>
        <dbReference type="ChEBI" id="CHEBI:30616"/>
        <dbReference type="ChEBI" id="CHEBI:43474"/>
        <dbReference type="ChEBI" id="CHEBI:57455"/>
        <dbReference type="ChEBI" id="CHEBI:57457"/>
        <dbReference type="ChEBI" id="CHEBI:456216"/>
        <dbReference type="EC" id="6.3.3.2"/>
    </reaction>
</comment>
<dbReference type="PIRSF" id="PIRSF006806">
    <property type="entry name" value="FTHF_cligase"/>
    <property type="match status" value="1"/>
</dbReference>
<keyword evidence="3 4" id="KW-0067">ATP-binding</keyword>
<reference evidence="6" key="2">
    <citation type="submission" date="2021-04" db="EMBL/GenBank/DDBJ databases">
        <authorList>
            <person name="Gilroy R."/>
        </authorList>
    </citation>
    <scope>NUCLEOTIDE SEQUENCE</scope>
    <source>
        <strain evidence="6">USAMLcec3-2134</strain>
    </source>
</reference>
<dbReference type="PANTHER" id="PTHR23407:SF1">
    <property type="entry name" value="5-FORMYLTETRAHYDROFOLATE CYCLO-LIGASE"/>
    <property type="match status" value="1"/>
</dbReference>
<feature type="binding site" evidence="4">
    <location>
        <position position="66"/>
    </location>
    <ligand>
        <name>substrate</name>
    </ligand>
</feature>
<keyword evidence="6" id="KW-0436">Ligase</keyword>
<proteinExistence type="inferred from homology"/>
<keyword evidence="2 4" id="KW-0547">Nucleotide-binding</keyword>
<dbReference type="Gene3D" id="3.40.50.10420">
    <property type="entry name" value="NagB/RpiA/CoA transferase-like"/>
    <property type="match status" value="1"/>
</dbReference>
<evidence type="ECO:0000256" key="5">
    <source>
        <dbReference type="RuleBase" id="RU361279"/>
    </source>
</evidence>
<comment type="cofactor">
    <cofactor evidence="5">
        <name>Mg(2+)</name>
        <dbReference type="ChEBI" id="CHEBI:18420"/>
    </cofactor>
</comment>
<organism evidence="6 7">
    <name type="scientific">Candidatus Eisenbergiella merdigallinarum</name>
    <dbReference type="NCBI Taxonomy" id="2838552"/>
    <lineage>
        <taxon>Bacteria</taxon>
        <taxon>Bacillati</taxon>
        <taxon>Bacillota</taxon>
        <taxon>Clostridia</taxon>
        <taxon>Lachnospirales</taxon>
        <taxon>Lachnospiraceae</taxon>
        <taxon>Eisenbergiella</taxon>
    </lineage>
</organism>
<dbReference type="InterPro" id="IPR037171">
    <property type="entry name" value="NagB/RpiA_transferase-like"/>
</dbReference>
<comment type="caution">
    <text evidence="6">The sequence shown here is derived from an EMBL/GenBank/DDBJ whole genome shotgun (WGS) entry which is preliminary data.</text>
</comment>
<dbReference type="SUPFAM" id="SSF100950">
    <property type="entry name" value="NagB/RpiA/CoA transferase-like"/>
    <property type="match status" value="1"/>
</dbReference>
<dbReference type="GO" id="GO:0030272">
    <property type="term" value="F:5-formyltetrahydrofolate cyclo-ligase activity"/>
    <property type="evidence" value="ECO:0007669"/>
    <property type="project" value="UniProtKB-EC"/>
</dbReference>
<dbReference type="InterPro" id="IPR024185">
    <property type="entry name" value="FTHF_cligase-like_sf"/>
</dbReference>
<sequence length="199" mass="22434">METAPIEPVPAKPAPADGDQALLRKRALEGRRALSDAERKEKSARILEQLCRLPEFRRAQSVLCYVSFGHEVSTRELIDRSLSLKKRVFCPRVEGERMRFYRIFSRDDLSPGFRSVLEPDGRSQVYREAPDTLIVVPGTVFDRYGQRIGYGGGYYDRFLAGPWEGEAPPATVGICFACQLAERVPARPCDVPVDRVLFA</sequence>
<dbReference type="Proteomes" id="UP000886883">
    <property type="component" value="Unassembled WGS sequence"/>
</dbReference>
<evidence type="ECO:0000256" key="4">
    <source>
        <dbReference type="PIRSR" id="PIRSR006806-1"/>
    </source>
</evidence>
<dbReference type="InterPro" id="IPR002698">
    <property type="entry name" value="FTHF_cligase"/>
</dbReference>
<evidence type="ECO:0000256" key="1">
    <source>
        <dbReference type="ARBA" id="ARBA00010638"/>
    </source>
</evidence>
<evidence type="ECO:0000313" key="6">
    <source>
        <dbReference type="EMBL" id="HJB90184.1"/>
    </source>
</evidence>
<dbReference type="EC" id="6.3.3.2" evidence="5"/>
<dbReference type="GO" id="GO:0005524">
    <property type="term" value="F:ATP binding"/>
    <property type="evidence" value="ECO:0007669"/>
    <property type="project" value="UniProtKB-KW"/>
</dbReference>
<dbReference type="GO" id="GO:0009396">
    <property type="term" value="P:folic acid-containing compound biosynthetic process"/>
    <property type="evidence" value="ECO:0007669"/>
    <property type="project" value="TreeGrafter"/>
</dbReference>
<dbReference type="PANTHER" id="PTHR23407">
    <property type="entry name" value="ATPASE INHIBITOR/5-FORMYLTETRAHYDROFOLATE CYCLO-LIGASE"/>
    <property type="match status" value="1"/>
</dbReference>
<protein>
    <recommendedName>
        <fullName evidence="5">5-formyltetrahydrofolate cyclo-ligase</fullName>
        <ecNumber evidence="5">6.3.3.2</ecNumber>
    </recommendedName>
</protein>
<comment type="similarity">
    <text evidence="1 5">Belongs to the 5-formyltetrahydrofolate cyclo-ligase family.</text>
</comment>
<dbReference type="NCBIfam" id="TIGR02727">
    <property type="entry name" value="MTHFS_bact"/>
    <property type="match status" value="1"/>
</dbReference>
<keyword evidence="5" id="KW-0460">Magnesium</keyword>
<evidence type="ECO:0000313" key="7">
    <source>
        <dbReference type="Proteomes" id="UP000886883"/>
    </source>
</evidence>
<dbReference type="GO" id="GO:0035999">
    <property type="term" value="P:tetrahydrofolate interconversion"/>
    <property type="evidence" value="ECO:0007669"/>
    <property type="project" value="TreeGrafter"/>
</dbReference>
<keyword evidence="5" id="KW-0479">Metal-binding</keyword>
<name>A0A9D2SBZ6_9FIRM</name>
<feature type="binding site" evidence="4">
    <location>
        <begin position="147"/>
        <end position="155"/>
    </location>
    <ligand>
        <name>ATP</name>
        <dbReference type="ChEBI" id="CHEBI:30616"/>
    </ligand>
</feature>
<accession>A0A9D2SBZ6</accession>
<evidence type="ECO:0000256" key="3">
    <source>
        <dbReference type="ARBA" id="ARBA00022840"/>
    </source>
</evidence>
<evidence type="ECO:0000256" key="2">
    <source>
        <dbReference type="ARBA" id="ARBA00022741"/>
    </source>
</evidence>